<name>A0A9P6Z9B8_9FUNG</name>
<protein>
    <submittedName>
        <fullName evidence="1">Uncharacterized protein</fullName>
    </submittedName>
</protein>
<comment type="caution">
    <text evidence="1">The sequence shown here is derived from an EMBL/GenBank/DDBJ whole genome shotgun (WGS) entry which is preliminary data.</text>
</comment>
<organism evidence="1 2">
    <name type="scientific">Rhizopus delemar</name>
    <dbReference type="NCBI Taxonomy" id="936053"/>
    <lineage>
        <taxon>Eukaryota</taxon>
        <taxon>Fungi</taxon>
        <taxon>Fungi incertae sedis</taxon>
        <taxon>Mucoromycota</taxon>
        <taxon>Mucoromycotina</taxon>
        <taxon>Mucoromycetes</taxon>
        <taxon>Mucorales</taxon>
        <taxon>Mucorineae</taxon>
        <taxon>Rhizopodaceae</taxon>
        <taxon>Rhizopus</taxon>
    </lineage>
</organism>
<evidence type="ECO:0000313" key="2">
    <source>
        <dbReference type="Proteomes" id="UP000740926"/>
    </source>
</evidence>
<reference evidence="1 2" key="1">
    <citation type="journal article" date="2020" name="Microb. Genom.">
        <title>Genetic diversity of clinical and environmental Mucorales isolates obtained from an investigation of mucormycosis cases among solid organ transplant recipients.</title>
        <authorList>
            <person name="Nguyen M.H."/>
            <person name="Kaul D."/>
            <person name="Muto C."/>
            <person name="Cheng S.J."/>
            <person name="Richter R.A."/>
            <person name="Bruno V.M."/>
            <person name="Liu G."/>
            <person name="Beyhan S."/>
            <person name="Sundermann A.J."/>
            <person name="Mounaud S."/>
            <person name="Pasculle A.W."/>
            <person name="Nierman W.C."/>
            <person name="Driscoll E."/>
            <person name="Cumbie R."/>
            <person name="Clancy C.J."/>
            <person name="Dupont C.L."/>
        </authorList>
    </citation>
    <scope>NUCLEOTIDE SEQUENCE [LARGE SCALE GENOMIC DNA]</scope>
    <source>
        <strain evidence="1 2">GL24</strain>
    </source>
</reference>
<evidence type="ECO:0000313" key="1">
    <source>
        <dbReference type="EMBL" id="KAG1573155.1"/>
    </source>
</evidence>
<dbReference type="AlphaFoldDB" id="A0A9P6Z9B8"/>
<proteinExistence type="predicted"/>
<sequence>MNTNNITNISDDLSNRCSPSYTEDEVTLRFEFEELFADWFKNVASRHANWIKHSKRNYLGNTKYIGQGLIEPLKLESIFYV</sequence>
<gene>
    <name evidence="1" type="ORF">G6F50_003099</name>
</gene>
<dbReference type="Proteomes" id="UP000740926">
    <property type="component" value="Unassembled WGS sequence"/>
</dbReference>
<dbReference type="EMBL" id="JAANIU010000320">
    <property type="protein sequence ID" value="KAG1573155.1"/>
    <property type="molecule type" value="Genomic_DNA"/>
</dbReference>
<keyword evidence="2" id="KW-1185">Reference proteome</keyword>
<accession>A0A9P6Z9B8</accession>